<comment type="caution">
    <text evidence="1">The sequence shown here is derived from an EMBL/GenBank/DDBJ whole genome shotgun (WGS) entry which is preliminary data.</text>
</comment>
<dbReference type="EMBL" id="CAJNOO010004424">
    <property type="protein sequence ID" value="CAF1380779.1"/>
    <property type="molecule type" value="Genomic_DNA"/>
</dbReference>
<dbReference type="Proteomes" id="UP000663882">
    <property type="component" value="Unassembled WGS sequence"/>
</dbReference>
<protein>
    <submittedName>
        <fullName evidence="1">Uncharacterized protein</fullName>
    </submittedName>
</protein>
<evidence type="ECO:0000313" key="2">
    <source>
        <dbReference type="Proteomes" id="UP000663882"/>
    </source>
</evidence>
<sequence length="240" mass="27885">MKNILDAADYPNLYALGLYNIEEEIAKCLFSDERLSSSMFKNQITTLIITIDPDKQERSTIANICNYIFTVFTNLTHLTFYDAAYMNNIRLLFNIPSSSFSSSSLLVLNIKVQTFDMCLYLLDGRFEQLRTLYIELANILSPSEIENQRKIPNLKSFVLSCMARTFYYNELILPLIYRMSNLEELGLYFTAFVNETFIDGNSLKKDILNHMLQLKQFAFDIRSIMSIKNQMNLPSKEDIQ</sequence>
<evidence type="ECO:0000313" key="1">
    <source>
        <dbReference type="EMBL" id="CAF1380779.1"/>
    </source>
</evidence>
<organism evidence="1 2">
    <name type="scientific">Rotaria sordida</name>
    <dbReference type="NCBI Taxonomy" id="392033"/>
    <lineage>
        <taxon>Eukaryota</taxon>
        <taxon>Metazoa</taxon>
        <taxon>Spiralia</taxon>
        <taxon>Gnathifera</taxon>
        <taxon>Rotifera</taxon>
        <taxon>Eurotatoria</taxon>
        <taxon>Bdelloidea</taxon>
        <taxon>Philodinida</taxon>
        <taxon>Philodinidae</taxon>
        <taxon>Rotaria</taxon>
    </lineage>
</organism>
<dbReference type="SUPFAM" id="SSF52047">
    <property type="entry name" value="RNI-like"/>
    <property type="match status" value="1"/>
</dbReference>
<reference evidence="1" key="1">
    <citation type="submission" date="2021-02" db="EMBL/GenBank/DDBJ databases">
        <authorList>
            <person name="Nowell W R."/>
        </authorList>
    </citation>
    <scope>NUCLEOTIDE SEQUENCE</scope>
</reference>
<dbReference type="OrthoDB" id="10048346at2759"/>
<accession>A0A815JGP8</accession>
<proteinExistence type="predicted"/>
<gene>
    <name evidence="1" type="ORF">RFH988_LOCUS33836</name>
</gene>
<dbReference type="AlphaFoldDB" id="A0A815JGP8"/>
<name>A0A815JGP8_9BILA</name>